<dbReference type="InterPro" id="IPR050963">
    <property type="entry name" value="Sirohydro_Cobaltochel/CbiX"/>
</dbReference>
<keyword evidence="4" id="KW-1185">Reference proteome</keyword>
<evidence type="ECO:0000313" key="3">
    <source>
        <dbReference type="EMBL" id="MCP2334234.1"/>
    </source>
</evidence>
<keyword evidence="1" id="KW-0479">Metal-binding</keyword>
<name>A0ABT1JPQ3_ACTCY</name>
<evidence type="ECO:0000256" key="1">
    <source>
        <dbReference type="ARBA" id="ARBA00022723"/>
    </source>
</evidence>
<keyword evidence="2" id="KW-0456">Lyase</keyword>
<evidence type="ECO:0000313" key="4">
    <source>
        <dbReference type="Proteomes" id="UP000791080"/>
    </source>
</evidence>
<dbReference type="Pfam" id="PF01903">
    <property type="entry name" value="CbiX"/>
    <property type="match status" value="2"/>
</dbReference>
<reference evidence="3 4" key="1">
    <citation type="submission" date="2013-07" db="EMBL/GenBank/DDBJ databases">
        <authorList>
            <consortium name="DOE Joint Genome Institute"/>
            <person name="Reeve W."/>
            <person name="Huntemann M."/>
            <person name="Han J."/>
            <person name="Chen A."/>
            <person name="Kyrpides N."/>
            <person name="Mavromatis K."/>
            <person name="Markowitz V."/>
            <person name="Palaniappan K."/>
            <person name="Ivanova N."/>
            <person name="Schaumberg A."/>
            <person name="Pati A."/>
            <person name="Liolios K."/>
            <person name="Nordberg H.P."/>
            <person name="Cantor M.N."/>
            <person name="Hua S.X."/>
            <person name="Woyke T."/>
        </authorList>
    </citation>
    <scope>NUCLEOTIDE SEQUENCE [LARGE SCALE GENOMIC DNA]</scope>
    <source>
        <strain evidence="3 4">DSM 43889</strain>
    </source>
</reference>
<dbReference type="Gene3D" id="3.40.50.1400">
    <property type="match status" value="2"/>
</dbReference>
<accession>A0ABT1JPQ3</accession>
<dbReference type="PANTHER" id="PTHR33542">
    <property type="entry name" value="SIROHYDROCHLORIN FERROCHELATASE, CHLOROPLASTIC"/>
    <property type="match status" value="1"/>
</dbReference>
<protein>
    <submittedName>
        <fullName evidence="3">Sirohydrochlorin ferrochelatase</fullName>
    </submittedName>
</protein>
<dbReference type="EMBL" id="AUBJ02000001">
    <property type="protein sequence ID" value="MCP2334234.1"/>
    <property type="molecule type" value="Genomic_DNA"/>
</dbReference>
<dbReference type="InterPro" id="IPR002762">
    <property type="entry name" value="CbiX-like"/>
</dbReference>
<dbReference type="RefSeq" id="WP_051313849.1">
    <property type="nucleotide sequence ID" value="NZ_AUBJ02000001.1"/>
</dbReference>
<proteinExistence type="predicted"/>
<reference evidence="3 4" key="2">
    <citation type="submission" date="2022-06" db="EMBL/GenBank/DDBJ databases">
        <title>Genomic Encyclopedia of Type Strains, Phase I: the one thousand microbial genomes (KMG-I) project.</title>
        <authorList>
            <person name="Kyrpides N."/>
        </authorList>
    </citation>
    <scope>NUCLEOTIDE SEQUENCE [LARGE SCALE GENOMIC DNA]</scope>
    <source>
        <strain evidence="3 4">DSM 43889</strain>
    </source>
</reference>
<evidence type="ECO:0000256" key="2">
    <source>
        <dbReference type="ARBA" id="ARBA00023239"/>
    </source>
</evidence>
<comment type="caution">
    <text evidence="3">The sequence shown here is derived from an EMBL/GenBank/DDBJ whole genome shotgun (WGS) entry which is preliminary data.</text>
</comment>
<dbReference type="Proteomes" id="UP000791080">
    <property type="component" value="Unassembled WGS sequence"/>
</dbReference>
<organism evidence="3 4">
    <name type="scientific">Actinoalloteichus caeruleus DSM 43889</name>
    <dbReference type="NCBI Taxonomy" id="1120930"/>
    <lineage>
        <taxon>Bacteria</taxon>
        <taxon>Bacillati</taxon>
        <taxon>Actinomycetota</taxon>
        <taxon>Actinomycetes</taxon>
        <taxon>Pseudonocardiales</taxon>
        <taxon>Pseudonocardiaceae</taxon>
        <taxon>Actinoalloteichus</taxon>
        <taxon>Actinoalloteichus cyanogriseus</taxon>
    </lineage>
</organism>
<sequence length="243" mass="25712">MLLAVAHGSRDPRSAATISTLMDVVRTLRPDLEVRLSFLELSAPRFGEVLSRVDGPVTVVPLLLSHAYHAGVDVPGSIEAVRRGRPEVDVRVAEVLGPDPVLESSVLRRLAEAEVGPREPDTGVVLAAAGSAHEPANALVRDIASRWAASGGWAGVEPAFAAAADPAVDVAVERLRAAGARRIAVAPWFLAPGLLLTRVVDRVRDLAPDATIAAPIGADIELAQLVLRRFHAAECAPPRRRYA</sequence>
<dbReference type="CDD" id="cd03416">
    <property type="entry name" value="CbiX_SirB_N"/>
    <property type="match status" value="1"/>
</dbReference>
<dbReference type="SUPFAM" id="SSF53800">
    <property type="entry name" value="Chelatase"/>
    <property type="match status" value="1"/>
</dbReference>
<gene>
    <name evidence="3" type="ORF">G443_004504</name>
</gene>
<dbReference type="PANTHER" id="PTHR33542:SF5">
    <property type="entry name" value="FERROCHELATASE CHE1"/>
    <property type="match status" value="1"/>
</dbReference>